<dbReference type="GeneID" id="96597417"/>
<proteinExistence type="predicted"/>
<feature type="transmembrane region" description="Helical" evidence="7">
    <location>
        <begin position="7"/>
        <end position="25"/>
    </location>
</feature>
<keyword evidence="3 7" id="KW-0812">Transmembrane</keyword>
<feature type="transmembrane region" description="Helical" evidence="7">
    <location>
        <begin position="138"/>
        <end position="157"/>
    </location>
</feature>
<comment type="caution">
    <text evidence="9">The sequence shown here is derived from an EMBL/GenBank/DDBJ whole genome shotgun (WGS) entry which is preliminary data.</text>
</comment>
<sequence>MTIDWQSILFQFLGGLGVFLFSIKFMGDGLQKSADDRLREWLNRFTTNPLMGVLVGIIVTICIQSSSATTVITVGLVSAGFLTLRQAIGVIMGANIGTTITAFIIGINIGIYFYPLLAIGAGLLFFFKKATYQYIGQILFGFGGLFLGLELMSASMQSLHQLADLTSLTLHLRDQPIVGIFLGTVFTLLVQSSTATVGVLQGLYAEHLIGLDSALPILFGENIGTTITAVLASLGASVYAKRAAAAHVLFNIIGTIIFMMFFIPFMHYVQWISGLFHLEAKMQIAIAHGSFNVINMMIQLPFIGGLAALVTKLVPGHDGNINVTTKHLDPSFIDSSPAIALGQAKEEVLRMGEHALHGLEETFLYMKTGEGAHIPTVLQLEVALNHLDKEITNYLVMVSKQPLSRADSVRHHTLLTNVRDIERIGDHFENILELLQYKDHHEVSLSKSARQDLIGMFSLAIEAVRKSIAALDTASLSLAQEVTELESLIDDMEDKLRQKHIARLNTNECNGAAGIVYTDIVSNLERIGDHAVNIADSILGIRH</sequence>
<dbReference type="GO" id="GO:0005886">
    <property type="term" value="C:plasma membrane"/>
    <property type="evidence" value="ECO:0007669"/>
    <property type="project" value="UniProtKB-SubCell"/>
</dbReference>
<evidence type="ECO:0000256" key="3">
    <source>
        <dbReference type="ARBA" id="ARBA00022692"/>
    </source>
</evidence>
<feature type="transmembrane region" description="Helical" evidence="7">
    <location>
        <begin position="217"/>
        <end position="240"/>
    </location>
</feature>
<dbReference type="PANTHER" id="PTHR10010:SF46">
    <property type="entry name" value="SODIUM-DEPENDENT PHOSPHATE TRANSPORT PROTEIN 2B"/>
    <property type="match status" value="1"/>
</dbReference>
<gene>
    <name evidence="9" type="ORF">ACZ11_03675</name>
</gene>
<keyword evidence="6" id="KW-0175">Coiled coil</keyword>
<dbReference type="NCBIfam" id="TIGR00704">
    <property type="entry name" value="NaPi_cotrn_rel"/>
    <property type="match status" value="1"/>
</dbReference>
<dbReference type="NCBIfam" id="NF037997">
    <property type="entry name" value="Na_Pi_symport"/>
    <property type="match status" value="1"/>
</dbReference>
<evidence type="ECO:0000256" key="4">
    <source>
        <dbReference type="ARBA" id="ARBA00022989"/>
    </source>
</evidence>
<evidence type="ECO:0000256" key="6">
    <source>
        <dbReference type="SAM" id="Coils"/>
    </source>
</evidence>
<dbReference type="GO" id="GO:0005436">
    <property type="term" value="F:sodium:phosphate symporter activity"/>
    <property type="evidence" value="ECO:0007669"/>
    <property type="project" value="InterPro"/>
</dbReference>
<reference evidence="10" key="1">
    <citation type="submission" date="2015-07" db="EMBL/GenBank/DDBJ databases">
        <authorList>
            <consortium name="Consortium for Microbial Forensics and Genomics (microFORGE)"/>
            <person name="Knight B.M."/>
            <person name="Roberts D.P."/>
            <person name="Lin D."/>
            <person name="Hari K."/>
            <person name="Fletcher J."/>
            <person name="Melcher U."/>
            <person name="Blagden T."/>
            <person name="Winegar R.A."/>
        </authorList>
    </citation>
    <scope>NUCLEOTIDE SEQUENCE [LARGE SCALE GENOMIC DNA]</scope>
    <source>
        <strain evidence="10">DSM 23493</strain>
    </source>
</reference>
<evidence type="ECO:0000256" key="5">
    <source>
        <dbReference type="ARBA" id="ARBA00023136"/>
    </source>
</evidence>
<dbReference type="OrthoDB" id="9763003at2"/>
<dbReference type="EMBL" id="LFXJ01000005">
    <property type="protein sequence ID" value="KMY31371.1"/>
    <property type="molecule type" value="Genomic_DNA"/>
</dbReference>
<dbReference type="Gene3D" id="1.20.58.220">
    <property type="entry name" value="Phosphate transport system protein phou homolog 2, domain 2"/>
    <property type="match status" value="1"/>
</dbReference>
<dbReference type="RefSeq" id="WP_049663897.1">
    <property type="nucleotide sequence ID" value="NZ_JBIVOC010000011.1"/>
</dbReference>
<dbReference type="Pfam" id="PF02690">
    <property type="entry name" value="Na_Pi_cotrans"/>
    <property type="match status" value="1"/>
</dbReference>
<evidence type="ECO:0000256" key="7">
    <source>
        <dbReference type="SAM" id="Phobius"/>
    </source>
</evidence>
<dbReference type="PANTHER" id="PTHR10010">
    <property type="entry name" value="SOLUTE CARRIER FAMILY 34 SODIUM PHOSPHATE , MEMBER 2-RELATED"/>
    <property type="match status" value="1"/>
</dbReference>
<dbReference type="Proteomes" id="UP000037326">
    <property type="component" value="Unassembled WGS sequence"/>
</dbReference>
<feature type="transmembrane region" description="Helical" evidence="7">
    <location>
        <begin position="45"/>
        <end position="63"/>
    </location>
</feature>
<organism evidence="9 10">
    <name type="scientific">Lysinibacillus xylanilyticus</name>
    <dbReference type="NCBI Taxonomy" id="582475"/>
    <lineage>
        <taxon>Bacteria</taxon>
        <taxon>Bacillati</taxon>
        <taxon>Bacillota</taxon>
        <taxon>Bacilli</taxon>
        <taxon>Bacillales</taxon>
        <taxon>Bacillaceae</taxon>
        <taxon>Lysinibacillus</taxon>
    </lineage>
</organism>
<keyword evidence="2" id="KW-1003">Cell membrane</keyword>
<feature type="transmembrane region" description="Helical" evidence="7">
    <location>
        <begin position="177"/>
        <end position="205"/>
    </location>
</feature>
<feature type="transmembrane region" description="Helical" evidence="7">
    <location>
        <begin position="246"/>
        <end position="269"/>
    </location>
</feature>
<feature type="domain" description="PhoU" evidence="8">
    <location>
        <begin position="348"/>
        <end position="434"/>
    </location>
</feature>
<dbReference type="InterPro" id="IPR004633">
    <property type="entry name" value="NaPi_cotrn-rel/YqeW-like"/>
</dbReference>
<keyword evidence="4 7" id="KW-1133">Transmembrane helix</keyword>
<dbReference type="SUPFAM" id="SSF109755">
    <property type="entry name" value="PhoU-like"/>
    <property type="match status" value="1"/>
</dbReference>
<dbReference type="AlphaFoldDB" id="A0A0K9FB81"/>
<comment type="subcellular location">
    <subcellularLocation>
        <location evidence="1">Cell membrane</location>
        <topology evidence="1">Multi-pass membrane protein</topology>
    </subcellularLocation>
</comment>
<accession>A0A0K9FB81</accession>
<dbReference type="PATRIC" id="fig|582475.4.peg.132"/>
<evidence type="ECO:0000256" key="1">
    <source>
        <dbReference type="ARBA" id="ARBA00004651"/>
    </source>
</evidence>
<feature type="transmembrane region" description="Helical" evidence="7">
    <location>
        <begin position="100"/>
        <end position="126"/>
    </location>
</feature>
<dbReference type="InterPro" id="IPR003841">
    <property type="entry name" value="Na/Pi_transpt"/>
</dbReference>
<name>A0A0K9FB81_9BACI</name>
<dbReference type="InterPro" id="IPR038078">
    <property type="entry name" value="PhoU-like_sf"/>
</dbReference>
<dbReference type="InterPro" id="IPR026022">
    <property type="entry name" value="PhoU_dom"/>
</dbReference>
<evidence type="ECO:0000313" key="10">
    <source>
        <dbReference type="Proteomes" id="UP000037326"/>
    </source>
</evidence>
<feature type="domain" description="PhoU" evidence="8">
    <location>
        <begin position="455"/>
        <end position="537"/>
    </location>
</feature>
<dbReference type="Pfam" id="PF01895">
    <property type="entry name" value="PhoU"/>
    <property type="match status" value="2"/>
</dbReference>
<protein>
    <submittedName>
        <fullName evidence="9">Sodium-dependent phosphate transporter</fullName>
    </submittedName>
</protein>
<keyword evidence="5 7" id="KW-0472">Membrane</keyword>
<dbReference type="GO" id="GO:0044341">
    <property type="term" value="P:sodium-dependent phosphate transport"/>
    <property type="evidence" value="ECO:0007669"/>
    <property type="project" value="InterPro"/>
</dbReference>
<evidence type="ECO:0000256" key="2">
    <source>
        <dbReference type="ARBA" id="ARBA00022475"/>
    </source>
</evidence>
<feature type="coiled-coil region" evidence="6">
    <location>
        <begin position="475"/>
        <end position="502"/>
    </location>
</feature>
<evidence type="ECO:0000313" key="9">
    <source>
        <dbReference type="EMBL" id="KMY31371.1"/>
    </source>
</evidence>
<evidence type="ECO:0000259" key="8">
    <source>
        <dbReference type="Pfam" id="PF01895"/>
    </source>
</evidence>